<protein>
    <submittedName>
        <fullName evidence="1">Peptidase M19</fullName>
    </submittedName>
</protein>
<dbReference type="GO" id="GO:0070573">
    <property type="term" value="F:metallodipeptidase activity"/>
    <property type="evidence" value="ECO:0007669"/>
    <property type="project" value="InterPro"/>
</dbReference>
<reference evidence="1 2" key="1">
    <citation type="submission" date="2018-09" db="EMBL/GenBank/DDBJ databases">
        <title>Phylogeny of the Shewanellaceae, and recommendation for two new genera, Pseudoshewanella and Parashewanella.</title>
        <authorList>
            <person name="Wang G."/>
        </authorList>
    </citation>
    <scope>NUCLEOTIDE SEQUENCE [LARGE SCALE GENOMIC DNA]</scope>
    <source>
        <strain evidence="1 2">KCTC 22492</strain>
    </source>
</reference>
<gene>
    <name evidence="1" type="ORF">D5R81_14920</name>
</gene>
<evidence type="ECO:0000313" key="1">
    <source>
        <dbReference type="EMBL" id="RJY07888.1"/>
    </source>
</evidence>
<keyword evidence="2" id="KW-1185">Reference proteome</keyword>
<dbReference type="InterPro" id="IPR006311">
    <property type="entry name" value="TAT_signal"/>
</dbReference>
<proteinExistence type="predicted"/>
<dbReference type="PANTHER" id="PTHR10443">
    <property type="entry name" value="MICROSOMAL DIPEPTIDASE"/>
    <property type="match status" value="1"/>
</dbReference>
<dbReference type="AlphaFoldDB" id="A0A3A6TQD8"/>
<accession>A0A3A6TQD8</accession>
<dbReference type="PROSITE" id="PS51365">
    <property type="entry name" value="RENAL_DIPEPTIDASE_2"/>
    <property type="match status" value="1"/>
</dbReference>
<dbReference type="PROSITE" id="PS51318">
    <property type="entry name" value="TAT"/>
    <property type="match status" value="1"/>
</dbReference>
<comment type="caution">
    <text evidence="1">The sequence shown here is derived from an EMBL/GenBank/DDBJ whole genome shotgun (WGS) entry which is preliminary data.</text>
</comment>
<dbReference type="Gene3D" id="3.20.20.140">
    <property type="entry name" value="Metal-dependent hydrolases"/>
    <property type="match status" value="1"/>
</dbReference>
<dbReference type="InterPro" id="IPR008257">
    <property type="entry name" value="Pept_M19"/>
</dbReference>
<dbReference type="Pfam" id="PF01244">
    <property type="entry name" value="Peptidase_M19"/>
    <property type="match status" value="1"/>
</dbReference>
<dbReference type="PANTHER" id="PTHR10443:SF12">
    <property type="entry name" value="DIPEPTIDASE"/>
    <property type="match status" value="1"/>
</dbReference>
<dbReference type="Proteomes" id="UP000273022">
    <property type="component" value="Unassembled WGS sequence"/>
</dbReference>
<dbReference type="OrthoDB" id="9804920at2"/>
<dbReference type="EMBL" id="QYYH01000108">
    <property type="protein sequence ID" value="RJY07888.1"/>
    <property type="molecule type" value="Genomic_DNA"/>
</dbReference>
<sequence length="386" mass="42863">MSTIDINQTRRALLKGLSALAASSSLLSIPVLAQKKRMYIDGLSFLPEDLADLSKSKLSAYICDISDIEAIKQADGTTNYKRTYKACLSSIKAAQKRVDDNPKQLILGLSSKDIDRALQTDKTAVYFQIQGADCVEADNLQQSWQQLDSLHNHGLRVLQLTHHYGNQFAGGALDNNGNHSLDLPLTANGKQLITELNNRKIIIDASHSSPKSALETAKLSHSPIVQTHGACRAIVNHARCSPDEVIKAIADTGGVFGIFMMSFWLSTANEPQVSDYIRHIKHVIKVGGIEAVGVANDYPLKGQKNLLTLSNNNLEGVKQYLEWWHSLRQKNVLGYQHEPKHVVIPMFNHIDRMNRIDHELSKAGFSAAARDKIMGQNWKRVIHHIL</sequence>
<evidence type="ECO:0000313" key="2">
    <source>
        <dbReference type="Proteomes" id="UP000273022"/>
    </source>
</evidence>
<name>A0A3A6TQD8_9GAMM</name>
<dbReference type="InterPro" id="IPR032466">
    <property type="entry name" value="Metal_Hydrolase"/>
</dbReference>
<organism evidence="1 2">
    <name type="scientific">Parashewanella spongiae</name>
    <dbReference type="NCBI Taxonomy" id="342950"/>
    <lineage>
        <taxon>Bacteria</taxon>
        <taxon>Pseudomonadati</taxon>
        <taxon>Pseudomonadota</taxon>
        <taxon>Gammaproteobacteria</taxon>
        <taxon>Alteromonadales</taxon>
        <taxon>Shewanellaceae</taxon>
        <taxon>Parashewanella</taxon>
    </lineage>
</organism>
<dbReference type="GO" id="GO:0006508">
    <property type="term" value="P:proteolysis"/>
    <property type="evidence" value="ECO:0007669"/>
    <property type="project" value="InterPro"/>
</dbReference>
<dbReference type="SUPFAM" id="SSF51556">
    <property type="entry name" value="Metallo-dependent hydrolases"/>
    <property type="match status" value="1"/>
</dbReference>